<reference evidence="2" key="1">
    <citation type="journal article" date="2014" name="Proc. Natl. Acad. Sci. U.S.A.">
        <title>Extensive sampling of basidiomycete genomes demonstrates inadequacy of the white-rot/brown-rot paradigm for wood decay fungi.</title>
        <authorList>
            <person name="Riley R."/>
            <person name="Salamov A.A."/>
            <person name="Brown D.W."/>
            <person name="Nagy L.G."/>
            <person name="Floudas D."/>
            <person name="Held B.W."/>
            <person name="Levasseur A."/>
            <person name="Lombard V."/>
            <person name="Morin E."/>
            <person name="Otillar R."/>
            <person name="Lindquist E.A."/>
            <person name="Sun H."/>
            <person name="LaButti K.M."/>
            <person name="Schmutz J."/>
            <person name="Jabbour D."/>
            <person name="Luo H."/>
            <person name="Baker S.E."/>
            <person name="Pisabarro A.G."/>
            <person name="Walton J.D."/>
            <person name="Blanchette R.A."/>
            <person name="Henrissat B."/>
            <person name="Martin F."/>
            <person name="Cullen D."/>
            <person name="Hibbett D.S."/>
            <person name="Grigoriev I.V."/>
        </authorList>
    </citation>
    <scope>NUCLEOTIDE SEQUENCE [LARGE SCALE GENOMIC DNA]</scope>
    <source>
        <strain evidence="2">MUCL 33604</strain>
    </source>
</reference>
<protein>
    <submittedName>
        <fullName evidence="1">Uncharacterized protein</fullName>
    </submittedName>
</protein>
<evidence type="ECO:0000313" key="2">
    <source>
        <dbReference type="Proteomes" id="UP000027265"/>
    </source>
</evidence>
<keyword evidence="2" id="KW-1185">Reference proteome</keyword>
<gene>
    <name evidence="1" type="ORF">JAAARDRAFT_123166</name>
</gene>
<organism evidence="1 2">
    <name type="scientific">Jaapia argillacea MUCL 33604</name>
    <dbReference type="NCBI Taxonomy" id="933084"/>
    <lineage>
        <taxon>Eukaryota</taxon>
        <taxon>Fungi</taxon>
        <taxon>Dikarya</taxon>
        <taxon>Basidiomycota</taxon>
        <taxon>Agaricomycotina</taxon>
        <taxon>Agaricomycetes</taxon>
        <taxon>Agaricomycetidae</taxon>
        <taxon>Jaapiales</taxon>
        <taxon>Jaapiaceae</taxon>
        <taxon>Jaapia</taxon>
    </lineage>
</organism>
<dbReference type="EMBL" id="KL197712">
    <property type="protein sequence ID" value="KDQ61577.1"/>
    <property type="molecule type" value="Genomic_DNA"/>
</dbReference>
<dbReference type="InParanoid" id="A0A067QDK6"/>
<name>A0A067QDK6_9AGAM</name>
<dbReference type="OrthoDB" id="3269405at2759"/>
<dbReference type="Proteomes" id="UP000027265">
    <property type="component" value="Unassembled WGS sequence"/>
</dbReference>
<evidence type="ECO:0000313" key="1">
    <source>
        <dbReference type="EMBL" id="KDQ61577.1"/>
    </source>
</evidence>
<dbReference type="AlphaFoldDB" id="A0A067QDK6"/>
<sequence>MDPNLVPQKMYRPQTSSDRRRYIDEVRFDPPIYFGRDQLHGVPLNEILNGNGQIYNGSEEVFKNCGPSISIRINWRGYEPWSKQIPTKNWKNPPGPITRQKLAKQVARRIEEFVDCMKSCEMDEEADQRWRVGSHGISVSNLTLVSLHHVSKGSWQPQLRVIR</sequence>
<proteinExistence type="predicted"/>
<dbReference type="HOGENOM" id="CLU_094687_0_0_1"/>
<accession>A0A067QDK6</accession>